<keyword evidence="3 8" id="KW-0418">Kinase</keyword>
<dbReference type="SUPFAM" id="SSF56112">
    <property type="entry name" value="Protein kinase-like (PK-like)"/>
    <property type="match status" value="1"/>
</dbReference>
<evidence type="ECO:0000313" key="9">
    <source>
        <dbReference type="Proteomes" id="UP000321580"/>
    </source>
</evidence>
<dbReference type="InterPro" id="IPR000719">
    <property type="entry name" value="Prot_kinase_dom"/>
</dbReference>
<keyword evidence="1" id="KW-0808">Transferase</keyword>
<evidence type="ECO:0000256" key="1">
    <source>
        <dbReference type="ARBA" id="ARBA00022679"/>
    </source>
</evidence>
<dbReference type="InterPro" id="IPR050339">
    <property type="entry name" value="CC_SR_Kinase"/>
</dbReference>
<gene>
    <name evidence="8" type="ORF">FRY97_17355</name>
</gene>
<keyword evidence="4" id="KW-0067">ATP-binding</keyword>
<evidence type="ECO:0000256" key="6">
    <source>
        <dbReference type="SAM" id="Coils"/>
    </source>
</evidence>
<keyword evidence="9" id="KW-1185">Reference proteome</keyword>
<organism evidence="8 9">
    <name type="scientific">Phaeodactylibacter luteus</name>
    <dbReference type="NCBI Taxonomy" id="1564516"/>
    <lineage>
        <taxon>Bacteria</taxon>
        <taxon>Pseudomonadati</taxon>
        <taxon>Bacteroidota</taxon>
        <taxon>Saprospiria</taxon>
        <taxon>Saprospirales</taxon>
        <taxon>Haliscomenobacteraceae</taxon>
        <taxon>Phaeodactylibacter</taxon>
    </lineage>
</organism>
<dbReference type="PANTHER" id="PTHR11042">
    <property type="entry name" value="EUKARYOTIC TRANSLATION INITIATION FACTOR 2-ALPHA KINASE EIF2-ALPHA KINASE -RELATED"/>
    <property type="match status" value="1"/>
</dbReference>
<evidence type="ECO:0000256" key="4">
    <source>
        <dbReference type="ARBA" id="ARBA00022840"/>
    </source>
</evidence>
<evidence type="ECO:0000256" key="3">
    <source>
        <dbReference type="ARBA" id="ARBA00022777"/>
    </source>
</evidence>
<dbReference type="SMART" id="SM00220">
    <property type="entry name" value="S_TKc"/>
    <property type="match status" value="1"/>
</dbReference>
<dbReference type="Proteomes" id="UP000321580">
    <property type="component" value="Unassembled WGS sequence"/>
</dbReference>
<comment type="caution">
    <text evidence="8">The sequence shown here is derived from an EMBL/GenBank/DDBJ whole genome shotgun (WGS) entry which is preliminary data.</text>
</comment>
<dbReference type="Pfam" id="PF00069">
    <property type="entry name" value="Pkinase"/>
    <property type="match status" value="1"/>
</dbReference>
<keyword evidence="2" id="KW-0547">Nucleotide-binding</keyword>
<sequence>MNTENAAHNLLNRTLSSGWFVKEKIKKTDNQTGSFFSVCYLVEKDGETCFLKAFDFSKFLTISDPNRKVVDVMNDMLTAYRYERDLSEHCKNKYVTKVAFVKVADEEMIPGYAISIVPYLIFDLADGDVRKKLDFSKKLDYAWRLKSLHDIAIGLKQLHAVEVTHQDLKPSNVLVYLSKESKIGDLGRSICRDIDGPYNKMVFSGDNTYAPPEIMYGYYEKDWKKRVFATDCYLLGSLVTFYFSGISMSALLRKNIPHNFSWEVWNGTYEELIPYLENGFSSALDEFEENIKEYKDRVELKKLVEYLCNPFPEKRGHPKTITSIGSNFNLERFISRLDYLKRKAEIAVNN</sequence>
<feature type="coiled-coil region" evidence="6">
    <location>
        <begin position="277"/>
        <end position="304"/>
    </location>
</feature>
<dbReference type="Gene3D" id="1.10.510.10">
    <property type="entry name" value="Transferase(Phosphotransferase) domain 1"/>
    <property type="match status" value="1"/>
</dbReference>
<evidence type="ECO:0000256" key="2">
    <source>
        <dbReference type="ARBA" id="ARBA00022741"/>
    </source>
</evidence>
<comment type="similarity">
    <text evidence="5">Belongs to the protein kinase superfamily. Ser/Thr protein kinase family. GCN2 subfamily.</text>
</comment>
<evidence type="ECO:0000259" key="7">
    <source>
        <dbReference type="PROSITE" id="PS50011"/>
    </source>
</evidence>
<reference evidence="8 9" key="1">
    <citation type="submission" date="2019-08" db="EMBL/GenBank/DDBJ databases">
        <title>Genome of Phaeodactylibacter luteus.</title>
        <authorList>
            <person name="Bowman J.P."/>
        </authorList>
    </citation>
    <scope>NUCLEOTIDE SEQUENCE [LARGE SCALE GENOMIC DNA]</scope>
    <source>
        <strain evidence="8 9">KCTC 42180</strain>
    </source>
</reference>
<feature type="domain" description="Protein kinase" evidence="7">
    <location>
        <begin position="39"/>
        <end position="334"/>
    </location>
</feature>
<dbReference type="PROSITE" id="PS50011">
    <property type="entry name" value="PROTEIN_KINASE_DOM"/>
    <property type="match status" value="1"/>
</dbReference>
<name>A0A5C6RIH9_9BACT</name>
<keyword evidence="6" id="KW-0175">Coiled coil</keyword>
<evidence type="ECO:0000256" key="5">
    <source>
        <dbReference type="ARBA" id="ARBA00037982"/>
    </source>
</evidence>
<dbReference type="AlphaFoldDB" id="A0A5C6RIH9"/>
<dbReference type="PROSITE" id="PS00108">
    <property type="entry name" value="PROTEIN_KINASE_ST"/>
    <property type="match status" value="1"/>
</dbReference>
<dbReference type="InterPro" id="IPR008271">
    <property type="entry name" value="Ser/Thr_kinase_AS"/>
</dbReference>
<proteinExistence type="inferred from homology"/>
<protein>
    <submittedName>
        <fullName evidence="8">Protein kinase</fullName>
    </submittedName>
</protein>
<evidence type="ECO:0000313" key="8">
    <source>
        <dbReference type="EMBL" id="TXB61794.1"/>
    </source>
</evidence>
<dbReference type="EMBL" id="VOOR01000045">
    <property type="protein sequence ID" value="TXB61794.1"/>
    <property type="molecule type" value="Genomic_DNA"/>
</dbReference>
<dbReference type="RefSeq" id="WP_147168836.1">
    <property type="nucleotide sequence ID" value="NZ_VOOR01000045.1"/>
</dbReference>
<dbReference type="InterPro" id="IPR011009">
    <property type="entry name" value="Kinase-like_dom_sf"/>
</dbReference>
<accession>A0A5C6RIH9</accession>
<dbReference type="GO" id="GO:0005737">
    <property type="term" value="C:cytoplasm"/>
    <property type="evidence" value="ECO:0007669"/>
    <property type="project" value="TreeGrafter"/>
</dbReference>
<dbReference type="OrthoDB" id="9813021at2"/>
<dbReference type="GO" id="GO:0005524">
    <property type="term" value="F:ATP binding"/>
    <property type="evidence" value="ECO:0007669"/>
    <property type="project" value="UniProtKB-KW"/>
</dbReference>
<dbReference type="GO" id="GO:0004672">
    <property type="term" value="F:protein kinase activity"/>
    <property type="evidence" value="ECO:0007669"/>
    <property type="project" value="InterPro"/>
</dbReference>